<dbReference type="AlphaFoldDB" id="A0AAV2VL61"/>
<name>A0AAV2VL61_9VIBR</name>
<dbReference type="InterPro" id="IPR036388">
    <property type="entry name" value="WH-like_DNA-bd_sf"/>
</dbReference>
<dbReference type="InterPro" id="IPR017162">
    <property type="entry name" value="UCP037266"/>
</dbReference>
<organism evidence="1 2">
    <name type="scientific">Vibrio nigripulchritudo SOn1</name>
    <dbReference type="NCBI Taxonomy" id="1238450"/>
    <lineage>
        <taxon>Bacteria</taxon>
        <taxon>Pseudomonadati</taxon>
        <taxon>Pseudomonadota</taxon>
        <taxon>Gammaproteobacteria</taxon>
        <taxon>Vibrionales</taxon>
        <taxon>Vibrionaceae</taxon>
        <taxon>Vibrio</taxon>
    </lineage>
</organism>
<protein>
    <recommendedName>
        <fullName evidence="3">Helix-turn-helix type 11 domain-containing protein</fullName>
    </recommendedName>
</protein>
<dbReference type="SUPFAM" id="SSF46785">
    <property type="entry name" value="Winged helix' DNA-binding domain"/>
    <property type="match status" value="1"/>
</dbReference>
<dbReference type="Pfam" id="PF09904">
    <property type="entry name" value="HTH_43"/>
    <property type="match status" value="1"/>
</dbReference>
<dbReference type="Gene3D" id="1.10.10.10">
    <property type="entry name" value="Winged helix-like DNA-binding domain superfamily/Winged helix DNA-binding domain"/>
    <property type="match status" value="1"/>
</dbReference>
<evidence type="ECO:0000313" key="1">
    <source>
        <dbReference type="EMBL" id="CCO45442.1"/>
    </source>
</evidence>
<reference evidence="1 2" key="1">
    <citation type="journal article" date="2013" name="ISME J.">
        <title>Comparative genomics of pathogenic lineages of Vibrio nigripulchritudo identifies virulence-associated traits.</title>
        <authorList>
            <person name="Goudenege D."/>
            <person name="Labreuche Y."/>
            <person name="Krin E."/>
            <person name="Ansquer D."/>
            <person name="Mangenot S."/>
            <person name="Calteau A."/>
            <person name="Medigue C."/>
            <person name="Mazel D."/>
            <person name="Polz M.F."/>
            <person name="Le Roux F."/>
        </authorList>
    </citation>
    <scope>NUCLEOTIDE SEQUENCE [LARGE SCALE GENOMIC DNA]</scope>
    <source>
        <strain evidence="1 2">SOn1</strain>
    </source>
</reference>
<proteinExistence type="predicted"/>
<dbReference type="EMBL" id="CAOF01000055">
    <property type="protein sequence ID" value="CCO45442.1"/>
    <property type="molecule type" value="Genomic_DNA"/>
</dbReference>
<dbReference type="Proteomes" id="UP000018211">
    <property type="component" value="Unassembled WGS sequence"/>
</dbReference>
<dbReference type="RefSeq" id="WP_022610911.1">
    <property type="nucleotide sequence ID" value="NZ_LK391965.1"/>
</dbReference>
<evidence type="ECO:0000313" key="2">
    <source>
        <dbReference type="Proteomes" id="UP000018211"/>
    </source>
</evidence>
<evidence type="ECO:0008006" key="3">
    <source>
        <dbReference type="Google" id="ProtNLM"/>
    </source>
</evidence>
<gene>
    <name evidence="1" type="ORF">VIBNISOn1_1480016</name>
</gene>
<sequence length="98" mass="11051">MAVNKPSKTHTSFLRRLLVAYIIDSGSNSVSDIVDVSGMSRRTVQDVIKSLPELEMRIEYSGRGKARKYHITSWGAVNKEWTENNIQYICDLLSCPSS</sequence>
<dbReference type="InterPro" id="IPR036390">
    <property type="entry name" value="WH_DNA-bd_sf"/>
</dbReference>
<comment type="caution">
    <text evidence="1">The sequence shown here is derived from an EMBL/GenBank/DDBJ whole genome shotgun (WGS) entry which is preliminary data.</text>
</comment>
<accession>A0AAV2VL61</accession>